<dbReference type="AlphaFoldDB" id="A0A9W8AGR2"/>
<evidence type="ECO:0000259" key="10">
    <source>
        <dbReference type="PROSITE" id="PS51846"/>
    </source>
</evidence>
<feature type="transmembrane region" description="Helical" evidence="8">
    <location>
        <begin position="77"/>
        <end position="102"/>
    </location>
</feature>
<feature type="compositionally biased region" description="Polar residues" evidence="7">
    <location>
        <begin position="496"/>
        <end position="510"/>
    </location>
</feature>
<evidence type="ECO:0000256" key="1">
    <source>
        <dbReference type="ARBA" id="ARBA00004141"/>
    </source>
</evidence>
<evidence type="ECO:0000313" key="11">
    <source>
        <dbReference type="EMBL" id="KAJ1927202.1"/>
    </source>
</evidence>
<dbReference type="PANTHER" id="PTHR12064:SF97">
    <property type="entry name" value="METAL TRANSPORTER CNNM-5"/>
    <property type="match status" value="1"/>
</dbReference>
<gene>
    <name evidence="11" type="ORF">IWQ60_003131</name>
</gene>
<reference evidence="11" key="1">
    <citation type="submission" date="2022-07" db="EMBL/GenBank/DDBJ databases">
        <title>Phylogenomic reconstructions and comparative analyses of Kickxellomycotina fungi.</title>
        <authorList>
            <person name="Reynolds N.K."/>
            <person name="Stajich J.E."/>
            <person name="Barry K."/>
            <person name="Grigoriev I.V."/>
            <person name="Crous P."/>
            <person name="Smith M.E."/>
        </authorList>
    </citation>
    <scope>NUCLEOTIDE SEQUENCE</scope>
    <source>
        <strain evidence="11">RSA 861</strain>
    </source>
</reference>
<keyword evidence="12" id="KW-1185">Reference proteome</keyword>
<dbReference type="FunFam" id="3.10.580.10:FF:000006">
    <property type="entry name" value="DUF21 and CBS domain protein"/>
    <property type="match status" value="1"/>
</dbReference>
<dbReference type="InterPro" id="IPR044751">
    <property type="entry name" value="Ion_transp-like_CBS"/>
</dbReference>
<dbReference type="GO" id="GO:0016020">
    <property type="term" value="C:membrane"/>
    <property type="evidence" value="ECO:0007669"/>
    <property type="project" value="UniProtKB-SubCell"/>
</dbReference>
<keyword evidence="9" id="KW-0732">Signal</keyword>
<dbReference type="InterPro" id="IPR046342">
    <property type="entry name" value="CBS_dom_sf"/>
</dbReference>
<evidence type="ECO:0000256" key="6">
    <source>
        <dbReference type="PROSITE-ProRule" id="PRU01193"/>
    </source>
</evidence>
<dbReference type="InterPro" id="IPR018247">
    <property type="entry name" value="EF_Hand_1_Ca_BS"/>
</dbReference>
<dbReference type="InterPro" id="IPR045095">
    <property type="entry name" value="ACDP"/>
</dbReference>
<sequence length="749" mass="80454">MSKPPLQPSHACVTIARRLACYASAALLLLLTQQLPVAVAHPYALDVTTTDAEKLPHATDIGRVHEEPEIPAGSPDFWLRLFAALVLVLLGGLVAGLTLGLMSLDETNLHILSVSGDERQRKYAARIKPIRKNGHWLLVTLLLVNTLINESLPIIMDSIFGGGVTAVLVSTALILIFGEVIPQSVCARHGLMIGAFFAWPVRIMRWILAPLGYPMACFLDWLLGANHGMIYRKAELKELVSMHDASHGGSLTQDEITMIRGVLELNEKMVIDVMTQYPSVYSIDIDSIMDRAKMTEIMRAGHSRVPVYEGNRRNIVGVLLVKSLILLDPDDAVPLRRLKINRIPAVTTKTSLFDILNIFQEGGSHMALVYEAPEVNFGADNLTISDVRRSMDSMTSTDSQSPQLPGSNTGGHWNVSERLLGVITLEDVIEELIQEEIVDETDVFIDMRQKIKVVGAVRHLSLDKLGVGGKSGMSSVVRSVSRSAGGSATPGAAVGGSTTLATPGVPTSSGMLDPLKPISDSTPLRKYDSIHTTDSGTATATAVPRSEVLRPRPSHRSGPPGYISRERLIPLPSSAAAAKTKGVVRKGTAFSSRRRELLHSTEGDDDARPTLVRPVSEYASYSSQDGVSGTDGGPPRHNAEWDSSCRSLDDQRAQTLITLGTPPRNGSGDGQGVLSQSPRGNYAFSQSSPSLPTTTAAGDPDLIHIGESTHLPPRVSPTSHGDGAGVTSARHSNHGSRASSVHRSQSHHP</sequence>
<dbReference type="SUPFAM" id="SSF54631">
    <property type="entry name" value="CBS-domain pair"/>
    <property type="match status" value="1"/>
</dbReference>
<evidence type="ECO:0000256" key="9">
    <source>
        <dbReference type="SAM" id="SignalP"/>
    </source>
</evidence>
<feature type="compositionally biased region" description="Polar residues" evidence="7">
    <location>
        <begin position="400"/>
        <end position="410"/>
    </location>
</feature>
<keyword evidence="2 6" id="KW-0812">Transmembrane</keyword>
<dbReference type="InterPro" id="IPR002550">
    <property type="entry name" value="CNNM"/>
</dbReference>
<feature type="transmembrane region" description="Helical" evidence="8">
    <location>
        <begin position="162"/>
        <end position="182"/>
    </location>
</feature>
<feature type="region of interest" description="Disordered" evidence="7">
    <location>
        <begin position="658"/>
        <end position="749"/>
    </location>
</feature>
<evidence type="ECO:0000256" key="8">
    <source>
        <dbReference type="SAM" id="Phobius"/>
    </source>
</evidence>
<dbReference type="PROSITE" id="PS00018">
    <property type="entry name" value="EF_HAND_1"/>
    <property type="match status" value="1"/>
</dbReference>
<evidence type="ECO:0000256" key="7">
    <source>
        <dbReference type="SAM" id="MobiDB-lite"/>
    </source>
</evidence>
<keyword evidence="5 6" id="KW-0472">Membrane</keyword>
<comment type="subcellular location">
    <subcellularLocation>
        <location evidence="1">Membrane</location>
        <topology evidence="1">Multi-pass membrane protein</topology>
    </subcellularLocation>
</comment>
<feature type="chain" id="PRO_5040891946" description="CNNM transmembrane domain-containing protein" evidence="9">
    <location>
        <begin position="41"/>
        <end position="749"/>
    </location>
</feature>
<dbReference type="Proteomes" id="UP001150569">
    <property type="component" value="Unassembled WGS sequence"/>
</dbReference>
<dbReference type="GO" id="GO:0010960">
    <property type="term" value="P:magnesium ion homeostasis"/>
    <property type="evidence" value="ECO:0007669"/>
    <property type="project" value="InterPro"/>
</dbReference>
<dbReference type="PROSITE" id="PS51846">
    <property type="entry name" value="CNNM"/>
    <property type="match status" value="1"/>
</dbReference>
<feature type="transmembrane region" description="Helical" evidence="8">
    <location>
        <begin position="203"/>
        <end position="223"/>
    </location>
</feature>
<evidence type="ECO:0000256" key="5">
    <source>
        <dbReference type="ARBA" id="ARBA00023136"/>
    </source>
</evidence>
<dbReference type="GO" id="GO:0005737">
    <property type="term" value="C:cytoplasm"/>
    <property type="evidence" value="ECO:0007669"/>
    <property type="project" value="TreeGrafter"/>
</dbReference>
<dbReference type="Gene3D" id="3.10.580.10">
    <property type="entry name" value="CBS-domain"/>
    <property type="match status" value="1"/>
</dbReference>
<protein>
    <recommendedName>
        <fullName evidence="10">CNNM transmembrane domain-containing protein</fullName>
    </recommendedName>
</protein>
<dbReference type="GO" id="GO:0030026">
    <property type="term" value="P:intracellular manganese ion homeostasis"/>
    <property type="evidence" value="ECO:0007669"/>
    <property type="project" value="TreeGrafter"/>
</dbReference>
<name>A0A9W8AGR2_9FUNG</name>
<feature type="compositionally biased region" description="Polar residues" evidence="7">
    <location>
        <begin position="673"/>
        <end position="696"/>
    </location>
</feature>
<feature type="compositionally biased region" description="Basic and acidic residues" evidence="7">
    <location>
        <begin position="593"/>
        <end position="608"/>
    </location>
</feature>
<dbReference type="Pfam" id="PF01595">
    <property type="entry name" value="CNNM"/>
    <property type="match status" value="1"/>
</dbReference>
<comment type="caution">
    <text evidence="11">The sequence shown here is derived from an EMBL/GenBank/DDBJ whole genome shotgun (WGS) entry which is preliminary data.</text>
</comment>
<dbReference type="CDD" id="cd04590">
    <property type="entry name" value="CBS_pair_CorC_HlyC_assoc"/>
    <property type="match status" value="1"/>
</dbReference>
<feature type="region of interest" description="Disordered" evidence="7">
    <location>
        <begin position="579"/>
        <end position="646"/>
    </location>
</feature>
<feature type="domain" description="CNNM transmembrane" evidence="10">
    <location>
        <begin position="73"/>
        <end position="255"/>
    </location>
</feature>
<evidence type="ECO:0000256" key="4">
    <source>
        <dbReference type="ARBA" id="ARBA00022989"/>
    </source>
</evidence>
<dbReference type="EMBL" id="JANBPT010000129">
    <property type="protein sequence ID" value="KAJ1927202.1"/>
    <property type="molecule type" value="Genomic_DNA"/>
</dbReference>
<dbReference type="PANTHER" id="PTHR12064">
    <property type="entry name" value="METAL TRANSPORTER CNNM"/>
    <property type="match status" value="1"/>
</dbReference>
<accession>A0A9W8AGR2</accession>
<feature type="transmembrane region" description="Helical" evidence="8">
    <location>
        <begin position="136"/>
        <end position="156"/>
    </location>
</feature>
<proteinExistence type="predicted"/>
<evidence type="ECO:0000313" key="12">
    <source>
        <dbReference type="Proteomes" id="UP001150569"/>
    </source>
</evidence>
<keyword evidence="3" id="KW-0677">Repeat</keyword>
<dbReference type="OrthoDB" id="5353557at2759"/>
<feature type="region of interest" description="Disordered" evidence="7">
    <location>
        <begin position="391"/>
        <end position="410"/>
    </location>
</feature>
<feature type="region of interest" description="Disordered" evidence="7">
    <location>
        <begin position="482"/>
        <end position="566"/>
    </location>
</feature>
<keyword evidence="4 6" id="KW-1133">Transmembrane helix</keyword>
<feature type="signal peptide" evidence="9">
    <location>
        <begin position="1"/>
        <end position="40"/>
    </location>
</feature>
<organism evidence="11 12">
    <name type="scientific">Tieghemiomyces parasiticus</name>
    <dbReference type="NCBI Taxonomy" id="78921"/>
    <lineage>
        <taxon>Eukaryota</taxon>
        <taxon>Fungi</taxon>
        <taxon>Fungi incertae sedis</taxon>
        <taxon>Zoopagomycota</taxon>
        <taxon>Kickxellomycotina</taxon>
        <taxon>Dimargaritomycetes</taxon>
        <taxon>Dimargaritales</taxon>
        <taxon>Dimargaritaceae</taxon>
        <taxon>Tieghemiomyces</taxon>
    </lineage>
</organism>
<evidence type="ECO:0000256" key="2">
    <source>
        <dbReference type="ARBA" id="ARBA00022692"/>
    </source>
</evidence>
<evidence type="ECO:0000256" key="3">
    <source>
        <dbReference type="ARBA" id="ARBA00022737"/>
    </source>
</evidence>